<dbReference type="AlphaFoldDB" id="A0A0L8HAQ6"/>
<gene>
    <name evidence="5" type="ORF">OCBIM_22018729mg</name>
</gene>
<dbReference type="STRING" id="37653.A0A0L8HAQ6"/>
<evidence type="ECO:0000313" key="5">
    <source>
        <dbReference type="EMBL" id="KOF86376.1"/>
    </source>
</evidence>
<dbReference type="PANTHER" id="PTHR24023">
    <property type="entry name" value="COLLAGEN ALPHA"/>
    <property type="match status" value="1"/>
</dbReference>
<dbReference type="InterPro" id="IPR008160">
    <property type="entry name" value="Collagen"/>
</dbReference>
<reference evidence="5" key="1">
    <citation type="submission" date="2015-07" db="EMBL/GenBank/DDBJ databases">
        <title>MeaNS - Measles Nucleotide Surveillance Program.</title>
        <authorList>
            <person name="Tran T."/>
            <person name="Druce J."/>
        </authorList>
    </citation>
    <scope>NUCLEOTIDE SEQUENCE</scope>
    <source>
        <strain evidence="5">UCB-OBI-ISO-001</strain>
        <tissue evidence="5">Gonad</tissue>
    </source>
</reference>
<accession>A0A0L8HAQ6</accession>
<organism evidence="5">
    <name type="scientific">Octopus bimaculoides</name>
    <name type="common">California two-spotted octopus</name>
    <dbReference type="NCBI Taxonomy" id="37653"/>
    <lineage>
        <taxon>Eukaryota</taxon>
        <taxon>Metazoa</taxon>
        <taxon>Spiralia</taxon>
        <taxon>Lophotrochozoa</taxon>
        <taxon>Mollusca</taxon>
        <taxon>Cephalopoda</taxon>
        <taxon>Coleoidea</taxon>
        <taxon>Octopodiformes</taxon>
        <taxon>Octopoda</taxon>
        <taxon>Incirrata</taxon>
        <taxon>Octopodidae</taxon>
        <taxon>Octopus</taxon>
    </lineage>
</organism>
<feature type="domain" description="Thrombospondin-like N-terminal" evidence="4">
    <location>
        <begin position="285"/>
        <end position="473"/>
    </location>
</feature>
<evidence type="ECO:0000259" key="4">
    <source>
        <dbReference type="SMART" id="SM00210"/>
    </source>
</evidence>
<proteinExistence type="predicted"/>
<evidence type="ECO:0000256" key="3">
    <source>
        <dbReference type="SAM" id="MobiDB-lite"/>
    </source>
</evidence>
<feature type="compositionally biased region" description="Acidic residues" evidence="3">
    <location>
        <begin position="489"/>
        <end position="503"/>
    </location>
</feature>
<dbReference type="GO" id="GO:0030198">
    <property type="term" value="P:extracellular matrix organization"/>
    <property type="evidence" value="ECO:0007669"/>
    <property type="project" value="TreeGrafter"/>
</dbReference>
<dbReference type="PANTHER" id="PTHR24023:SF1082">
    <property type="entry name" value="COLLAGEN TRIPLE HELIX REPEAT"/>
    <property type="match status" value="1"/>
</dbReference>
<feature type="non-terminal residue" evidence="5">
    <location>
        <position position="1122"/>
    </location>
</feature>
<feature type="region of interest" description="Disordered" evidence="3">
    <location>
        <begin position="885"/>
        <end position="969"/>
    </location>
</feature>
<evidence type="ECO:0000256" key="2">
    <source>
        <dbReference type="ARBA" id="ARBA00022737"/>
    </source>
</evidence>
<dbReference type="GO" id="GO:0030020">
    <property type="term" value="F:extracellular matrix structural constituent conferring tensile strength"/>
    <property type="evidence" value="ECO:0007669"/>
    <property type="project" value="TreeGrafter"/>
</dbReference>
<dbReference type="GO" id="GO:0005615">
    <property type="term" value="C:extracellular space"/>
    <property type="evidence" value="ECO:0007669"/>
    <property type="project" value="TreeGrafter"/>
</dbReference>
<dbReference type="OrthoDB" id="6161718at2759"/>
<feature type="compositionally biased region" description="Basic and acidic residues" evidence="3">
    <location>
        <begin position="728"/>
        <end position="743"/>
    </location>
</feature>
<feature type="region of interest" description="Disordered" evidence="3">
    <location>
        <begin position="630"/>
        <end position="662"/>
    </location>
</feature>
<keyword evidence="2" id="KW-0677">Repeat</keyword>
<dbReference type="EMBL" id="KQ418663">
    <property type="protein sequence ID" value="KOF86376.1"/>
    <property type="molecule type" value="Genomic_DNA"/>
</dbReference>
<dbReference type="SUPFAM" id="SSF49899">
    <property type="entry name" value="Concanavalin A-like lectins/glucanases"/>
    <property type="match status" value="1"/>
</dbReference>
<feature type="region of interest" description="Disordered" evidence="3">
    <location>
        <begin position="688"/>
        <end position="781"/>
    </location>
</feature>
<feature type="compositionally biased region" description="Basic and acidic residues" evidence="3">
    <location>
        <begin position="947"/>
        <end position="957"/>
    </location>
</feature>
<dbReference type="SMART" id="SM00210">
    <property type="entry name" value="TSPN"/>
    <property type="match status" value="1"/>
</dbReference>
<name>A0A0L8HAQ6_OCTBM</name>
<feature type="region of interest" description="Disordered" evidence="3">
    <location>
        <begin position="1009"/>
        <end position="1122"/>
    </location>
</feature>
<dbReference type="InterPro" id="IPR048287">
    <property type="entry name" value="TSPN-like_N"/>
</dbReference>
<dbReference type="InterPro" id="IPR050149">
    <property type="entry name" value="Collagen_superfamily"/>
</dbReference>
<keyword evidence="1" id="KW-0964">Secreted</keyword>
<protein>
    <recommendedName>
        <fullName evidence="4">Thrombospondin-like N-terminal domain-containing protein</fullName>
    </recommendedName>
</protein>
<dbReference type="Pfam" id="PF01391">
    <property type="entry name" value="Collagen"/>
    <property type="match status" value="3"/>
</dbReference>
<dbReference type="InterPro" id="IPR013320">
    <property type="entry name" value="ConA-like_dom_sf"/>
</dbReference>
<evidence type="ECO:0000256" key="1">
    <source>
        <dbReference type="ARBA" id="ARBA00022525"/>
    </source>
</evidence>
<dbReference type="Gene3D" id="2.60.120.200">
    <property type="match status" value="1"/>
</dbReference>
<dbReference type="GO" id="GO:0031012">
    <property type="term" value="C:extracellular matrix"/>
    <property type="evidence" value="ECO:0007669"/>
    <property type="project" value="TreeGrafter"/>
</dbReference>
<sequence>MVITGLPVLFIINFVQSPSWQKRLRTGQNAQRYFVCLYVLNSNSAENTLLAREIDLRVAEYYTDSCTLNVVPRDFQHDTKCDKADRSQFCHLIEVEQLEIKFLVRGHDTPPGIEVTTLQTWDEFPNHEATHVHKTLRDKYTKFESLSVPKTLRKTLMKNVAPVLKKILIQECSRIHLPKKPNNRNEPETTTTWLRNDLNHTKVFEQTDEVCPENLGAYDDIPEFRKNKNQTTIFKSRLDRFPSFGTFVINGTNTKDSKSDELPGILYKLDSYTISVMIISELNSPFDFISTYELDTRTNIPGVHQTRGSNALQVAYKITEGSNLRIPTSALFPKGLPEQFSLISTFMMRGPTRKARWNLLKIVDPNNRPQLGVRLNGDTKTVDFYYKSTNGRMAKLTFNRAKKLFTKSWHKLHFSVGTENVEMYIDCKLVESLTVGDQRGKIDSTGEIVLGTQEPGDRTVAFDLQWMVLHCDYRKAARETCSEIPKSEDVEEEEEEEEEETDGEERRLMFTAVALAIQNIPLILQRPIGINFKKKTSSQKKPKCNIVCPRGKPGINGTDNQTNRLQFAKRKSLCAFECIKKDILSVSVDIFPGIVTVNKRCRVSNGLPGIPGINGRDGERGLPGVPGLRGLPGPRGADGEKGAIGPRGPEGSRGLRGEKQSFDIGPQIGNGWTLYEYVQNGFVALTTTRAGGSGIPRRRPGPPRDRRGTSPPLISYRMHPLCCSRSRSTRDGIVDRKQRDTRGTIRPSSASGNDGLTGLPGRKGESGEKGRNGQRGYSGTPGDPGLKVFYRLFCRIAMLLEHKQTTPVAKQWREKAFDGSSVALRRKGKREKKRENHQQHVCSIYPVINSKRGRILREDVCMYFQLSGLQLCRNDVDGVFILQGEPGAVGPRGERGQLGQKGEPGGGSSSSSGILGRDGTDGKDGLPGQPGPPGDKGEKGTAGQKGEPGRDGKDGKDGVPGIGGGDAVPFSMNSRIVVKLTLQRTGVPFRGGVIFSVAYTPWKLSIVPGSKGTPALKGSRGDKGEPGEIGFPGKDGIDGPRGRDGVPGSKGEQGTKGEVGPEGPRGLPGIPGHRGSRGQTGRIGPNGLKGERGEVGPEGPPGPPGVVSGKGDAVWKDVQMYQ</sequence>
<feature type="region of interest" description="Disordered" evidence="3">
    <location>
        <begin position="482"/>
        <end position="504"/>
    </location>
</feature>
<feature type="compositionally biased region" description="Basic and acidic residues" evidence="3">
    <location>
        <begin position="1035"/>
        <end position="1044"/>
    </location>
</feature>
<feature type="compositionally biased region" description="Basic and acidic residues" evidence="3">
    <location>
        <begin position="762"/>
        <end position="771"/>
    </location>
</feature>